<dbReference type="EMBL" id="BMPI01000032">
    <property type="protein sequence ID" value="GGM50250.1"/>
    <property type="molecule type" value="Genomic_DNA"/>
</dbReference>
<organism evidence="4 5">
    <name type="scientific">Dactylosporangium sucinum</name>
    <dbReference type="NCBI Taxonomy" id="1424081"/>
    <lineage>
        <taxon>Bacteria</taxon>
        <taxon>Bacillati</taxon>
        <taxon>Actinomycetota</taxon>
        <taxon>Actinomycetes</taxon>
        <taxon>Micromonosporales</taxon>
        <taxon>Micromonosporaceae</taxon>
        <taxon>Dactylosporangium</taxon>
    </lineage>
</organism>
<dbReference type="Gene3D" id="3.40.50.1820">
    <property type="entry name" value="alpha/beta hydrolase"/>
    <property type="match status" value="1"/>
</dbReference>
<evidence type="ECO:0000256" key="2">
    <source>
        <dbReference type="ARBA" id="ARBA00022963"/>
    </source>
</evidence>
<keyword evidence="1" id="KW-0378">Hydrolase</keyword>
<dbReference type="Proteomes" id="UP000642070">
    <property type="component" value="Unassembled WGS sequence"/>
</dbReference>
<gene>
    <name evidence="4" type="ORF">GCM10007977_060010</name>
</gene>
<dbReference type="SUPFAM" id="SSF53474">
    <property type="entry name" value="alpha/beta-Hydrolases"/>
    <property type="match status" value="1"/>
</dbReference>
<evidence type="ECO:0000313" key="4">
    <source>
        <dbReference type="EMBL" id="GGM50250.1"/>
    </source>
</evidence>
<sequence length="411" mass="44042">MTSDAVPAGADPRRLLTAGNLSLSRRGLITAALAAGVTVPLGLGGRASAVPAAGPGGPPRLVLPVPTGPFPVGTVALRLVDRSRPDPYAGPGRFRELMVSVWYPARDVTRYPRAPWMPEASMRALLAGSGLPGDAALAPITAGRQGAPVRRTGERLPVVVFSHGAHDQRASHTTVVQELASHGYVVLTVAHTYDTYVEFPDGRVLEPSREIPMGSRDFADDIPFVLDCVEDLAAGRNPDADGRPLPAGLRGAPDPRSIGVFGASKGATATVWAMLADPRIRAGLSLDGPMEPRVETDIDRPVMLVTAAYPRTEEPVAQAWSHLTGWRRNIEADGAVHASFGDYKVLLTQLAPIVGMSDEALRDWVGTIPPARAVRIQQAYPLAFFDQHLRHRRQRLLEGPSRAFPEVRFIP</sequence>
<keyword evidence="5" id="KW-1185">Reference proteome</keyword>
<dbReference type="AlphaFoldDB" id="A0A917U1C9"/>
<keyword evidence="3" id="KW-0443">Lipid metabolism</keyword>
<name>A0A917U1C9_9ACTN</name>
<dbReference type="RefSeq" id="WP_190253312.1">
    <property type="nucleotide sequence ID" value="NZ_BMPI01000032.1"/>
</dbReference>
<dbReference type="InterPro" id="IPR006311">
    <property type="entry name" value="TAT_signal"/>
</dbReference>
<evidence type="ECO:0000256" key="3">
    <source>
        <dbReference type="ARBA" id="ARBA00023098"/>
    </source>
</evidence>
<dbReference type="Pfam" id="PF03403">
    <property type="entry name" value="PAF-AH_p_II"/>
    <property type="match status" value="2"/>
</dbReference>
<proteinExistence type="predicted"/>
<evidence type="ECO:0000313" key="5">
    <source>
        <dbReference type="Proteomes" id="UP000642070"/>
    </source>
</evidence>
<dbReference type="PROSITE" id="PS51318">
    <property type="entry name" value="TAT"/>
    <property type="match status" value="1"/>
</dbReference>
<comment type="caution">
    <text evidence="4">The sequence shown here is derived from an EMBL/GenBank/DDBJ whole genome shotgun (WGS) entry which is preliminary data.</text>
</comment>
<accession>A0A917U1C9</accession>
<reference evidence="4" key="1">
    <citation type="journal article" date="2014" name="Int. J. Syst. Evol. Microbiol.">
        <title>Complete genome sequence of Corynebacterium casei LMG S-19264T (=DSM 44701T), isolated from a smear-ripened cheese.</title>
        <authorList>
            <consortium name="US DOE Joint Genome Institute (JGI-PGF)"/>
            <person name="Walter F."/>
            <person name="Albersmeier A."/>
            <person name="Kalinowski J."/>
            <person name="Ruckert C."/>
        </authorList>
    </citation>
    <scope>NUCLEOTIDE SEQUENCE</scope>
    <source>
        <strain evidence="4">JCM 19831</strain>
    </source>
</reference>
<dbReference type="InterPro" id="IPR029058">
    <property type="entry name" value="AB_hydrolase_fold"/>
</dbReference>
<dbReference type="PANTHER" id="PTHR10272">
    <property type="entry name" value="PLATELET-ACTIVATING FACTOR ACETYLHYDROLASE"/>
    <property type="match status" value="1"/>
</dbReference>
<dbReference type="GO" id="GO:0003847">
    <property type="term" value="F:1-alkyl-2-acetylglycerophosphocholine esterase activity"/>
    <property type="evidence" value="ECO:0007669"/>
    <property type="project" value="TreeGrafter"/>
</dbReference>
<protein>
    <submittedName>
        <fullName evidence="4">Esterase</fullName>
    </submittedName>
</protein>
<keyword evidence="2" id="KW-0442">Lipid degradation</keyword>
<reference evidence="4" key="2">
    <citation type="submission" date="2020-09" db="EMBL/GenBank/DDBJ databases">
        <authorList>
            <person name="Sun Q."/>
            <person name="Ohkuma M."/>
        </authorList>
    </citation>
    <scope>NUCLEOTIDE SEQUENCE</scope>
    <source>
        <strain evidence="4">JCM 19831</strain>
    </source>
</reference>
<dbReference type="GO" id="GO:0016042">
    <property type="term" value="P:lipid catabolic process"/>
    <property type="evidence" value="ECO:0007669"/>
    <property type="project" value="UniProtKB-KW"/>
</dbReference>
<dbReference type="PANTHER" id="PTHR10272:SF0">
    <property type="entry name" value="PLATELET-ACTIVATING FACTOR ACETYLHYDROLASE"/>
    <property type="match status" value="1"/>
</dbReference>
<evidence type="ECO:0000256" key="1">
    <source>
        <dbReference type="ARBA" id="ARBA00022801"/>
    </source>
</evidence>